<feature type="transmembrane region" description="Helical" evidence="5">
    <location>
        <begin position="125"/>
        <end position="155"/>
    </location>
</feature>
<dbReference type="GO" id="GO:0012505">
    <property type="term" value="C:endomembrane system"/>
    <property type="evidence" value="ECO:0007669"/>
    <property type="project" value="UniProtKB-SubCell"/>
</dbReference>
<protein>
    <recommendedName>
        <fullName evidence="8">DUF1295 domain-containing protein</fullName>
    </recommendedName>
</protein>
<name>A0A1A3H8E7_MYCMU</name>
<comment type="subcellular location">
    <subcellularLocation>
        <location evidence="1">Endomembrane system</location>
        <topology evidence="1">Multi-pass membrane protein</topology>
    </subcellularLocation>
</comment>
<dbReference type="Gene3D" id="1.20.120.1630">
    <property type="match status" value="1"/>
</dbReference>
<dbReference type="Pfam" id="PF04191">
    <property type="entry name" value="PEMT"/>
    <property type="match status" value="1"/>
</dbReference>
<keyword evidence="2 5" id="KW-0812">Transmembrane</keyword>
<feature type="transmembrane region" description="Helical" evidence="5">
    <location>
        <begin position="40"/>
        <end position="60"/>
    </location>
</feature>
<proteinExistence type="predicted"/>
<evidence type="ECO:0000313" key="7">
    <source>
        <dbReference type="Proteomes" id="UP000093898"/>
    </source>
</evidence>
<organism evidence="6 7">
    <name type="scientific">Mycolicibacterium mucogenicum</name>
    <name type="common">Mycobacterium mucogenicum</name>
    <dbReference type="NCBI Taxonomy" id="56689"/>
    <lineage>
        <taxon>Bacteria</taxon>
        <taxon>Bacillati</taxon>
        <taxon>Actinomycetota</taxon>
        <taxon>Actinomycetes</taxon>
        <taxon>Mycobacteriales</taxon>
        <taxon>Mycobacteriaceae</taxon>
        <taxon>Mycolicibacterium</taxon>
    </lineage>
</organism>
<evidence type="ECO:0000256" key="4">
    <source>
        <dbReference type="ARBA" id="ARBA00023136"/>
    </source>
</evidence>
<dbReference type="Proteomes" id="UP000093898">
    <property type="component" value="Unassembled WGS sequence"/>
</dbReference>
<evidence type="ECO:0000256" key="5">
    <source>
        <dbReference type="SAM" id="Phobius"/>
    </source>
</evidence>
<gene>
    <name evidence="6" type="ORF">A5630_17815</name>
</gene>
<evidence type="ECO:0000256" key="2">
    <source>
        <dbReference type="ARBA" id="ARBA00022692"/>
    </source>
</evidence>
<evidence type="ECO:0000313" key="6">
    <source>
        <dbReference type="EMBL" id="OBJ43881.1"/>
    </source>
</evidence>
<feature type="transmembrane region" description="Helical" evidence="5">
    <location>
        <begin position="72"/>
        <end position="93"/>
    </location>
</feature>
<evidence type="ECO:0000256" key="3">
    <source>
        <dbReference type="ARBA" id="ARBA00022989"/>
    </source>
</evidence>
<sequence length="163" mass="18195">MAYMLITCFSLLLAVAVNSCSVYLQKQRRIYDKFRHGLLVHGLIILPFWLAFGFLASTLGSNYRLPTIPLPALGYVLTAAAICMFVTAVYSLGPGSLVNSNFFKATAFTKKGIYKFLRNPIYDSYWLFFLALGFITSNAAFFIIAGLSFIGLNVIESRIERFG</sequence>
<accession>A0A1A3H8E7</accession>
<evidence type="ECO:0000256" key="1">
    <source>
        <dbReference type="ARBA" id="ARBA00004127"/>
    </source>
</evidence>
<dbReference type="InterPro" id="IPR007318">
    <property type="entry name" value="Phopholipid_MeTrfase"/>
</dbReference>
<dbReference type="RefSeq" id="WP_064980038.1">
    <property type="nucleotide sequence ID" value="NZ_LZLC01000071.1"/>
</dbReference>
<keyword evidence="3 5" id="KW-1133">Transmembrane helix</keyword>
<reference evidence="6 7" key="1">
    <citation type="submission" date="2016-06" db="EMBL/GenBank/DDBJ databases">
        <authorList>
            <person name="Kjaerup R.B."/>
            <person name="Dalgaard T.S."/>
            <person name="Juul-Madsen H.R."/>
        </authorList>
    </citation>
    <scope>NUCLEOTIDE SEQUENCE [LARGE SCALE GENOMIC DNA]</scope>
    <source>
        <strain evidence="6 7">1127319.6</strain>
    </source>
</reference>
<dbReference type="AlphaFoldDB" id="A0A1A3H8E7"/>
<evidence type="ECO:0008006" key="8">
    <source>
        <dbReference type="Google" id="ProtNLM"/>
    </source>
</evidence>
<comment type="caution">
    <text evidence="6">The sequence shown here is derived from an EMBL/GenBank/DDBJ whole genome shotgun (WGS) entry which is preliminary data.</text>
</comment>
<dbReference type="EMBL" id="LZLC01000071">
    <property type="protein sequence ID" value="OBJ43881.1"/>
    <property type="molecule type" value="Genomic_DNA"/>
</dbReference>
<keyword evidence="4 5" id="KW-0472">Membrane</keyword>